<dbReference type="AlphaFoldDB" id="A0A100WND2"/>
<reference evidence="1 2" key="1">
    <citation type="journal article" date="2016" name="Genome Announc.">
        <title>Draft Genome Sequences of Five Rapidly Growing Mycobacterium Species, M. thermoresistibile, M. fortuitum subsp. acetamidolyticum, M. canariasense, M. brisbanense, and M. novocastrense.</title>
        <authorList>
            <person name="Katahira K."/>
            <person name="Ogura Y."/>
            <person name="Gotoh Y."/>
            <person name="Hayashi T."/>
        </authorList>
    </citation>
    <scope>NUCLEOTIDE SEQUENCE [LARGE SCALE GENOMIC DNA]</scope>
    <source>
        <strain evidence="1 2">JCM6368</strain>
    </source>
</reference>
<name>A0A100WND2_MYCFO</name>
<dbReference type="Proteomes" id="UP000069705">
    <property type="component" value="Unassembled WGS sequence"/>
</dbReference>
<evidence type="ECO:0000313" key="1">
    <source>
        <dbReference type="EMBL" id="GAT01715.1"/>
    </source>
</evidence>
<dbReference type="EMBL" id="BCSZ01000016">
    <property type="protein sequence ID" value="GAT01715.1"/>
    <property type="molecule type" value="Genomic_DNA"/>
</dbReference>
<reference evidence="2" key="2">
    <citation type="submission" date="2016-02" db="EMBL/GenBank/DDBJ databases">
        <title>Draft genome sequence of five rapidly growing Mycobacterium species.</title>
        <authorList>
            <person name="Katahira K."/>
            <person name="Gotou Y."/>
            <person name="Iida K."/>
            <person name="Ogura Y."/>
            <person name="Hayashi T."/>
        </authorList>
    </citation>
    <scope>NUCLEOTIDE SEQUENCE [LARGE SCALE GENOMIC DNA]</scope>
    <source>
        <strain evidence="2">JCM6368</strain>
    </source>
</reference>
<proteinExistence type="predicted"/>
<accession>A0A100WND2</accession>
<evidence type="ECO:0000313" key="2">
    <source>
        <dbReference type="Proteomes" id="UP000069705"/>
    </source>
</evidence>
<comment type="caution">
    <text evidence="1">The sequence shown here is derived from an EMBL/GenBank/DDBJ whole genome shotgun (WGS) entry which is preliminary data.</text>
</comment>
<protein>
    <submittedName>
        <fullName evidence="1">Uncharacterized protein</fullName>
    </submittedName>
</protein>
<organism evidence="1 2">
    <name type="scientific">Mycolicibacterium fortuitum subsp. acetamidolyticum</name>
    <dbReference type="NCBI Taxonomy" id="144550"/>
    <lineage>
        <taxon>Bacteria</taxon>
        <taxon>Bacillati</taxon>
        <taxon>Actinomycetota</taxon>
        <taxon>Actinomycetes</taxon>
        <taxon>Mycobacteriales</taxon>
        <taxon>Mycobacteriaceae</taxon>
        <taxon>Mycolicibacterium</taxon>
    </lineage>
</organism>
<gene>
    <name evidence="1" type="ORF">RMCFA_1827</name>
</gene>
<sequence>MSQPLPARRRSRRPLVLAALVTVVVVVSGAIMWWFAAGSEAWARHRWNPPESDYLPSMRANPVPGWKTDIATLGLPPGSSITAGNDPSGPIIRTGSSRAYLIASSPGPTPQWWLTGVDAADGRRLFAPVALNMTTRAPSCFINGASVVCIAEDDDRATAWVIDRQTGQLTYTGPTDVRLTSWEKRSARQAGDYLVAVTEKQGIYGVGPQAETTWFVPGAGVVGSHNDDTAFQGTGREDSATMFSLKSGEVIQPQFPDGVGSRGATFFEGGFAEQFTEKPGHDFVQFFDTAGKLTINKRFDGKLGGTTGNLIGIADSDSYGIYTLQGAKLLDLAGGRIQLIGTTLWVSEKDKVTQSTAFRPYDMRTGDKGEPCEFDLSTGYLGSDGTVAVRAPVNPKSDLLADAWDLSTCERVWSIPRNGPLGRVTRLGDTLVRLSDDGTELYSLVAP</sequence>